<dbReference type="OrthoDB" id="10265310at2759"/>
<evidence type="ECO:0000313" key="2">
    <source>
        <dbReference type="EMBL" id="VDI76987.1"/>
    </source>
</evidence>
<protein>
    <submittedName>
        <fullName evidence="2">Uncharacterized protein</fullName>
    </submittedName>
</protein>
<dbReference type="Pfam" id="PF03690">
    <property type="entry name" value="MYG1_exonuc"/>
    <property type="match status" value="1"/>
</dbReference>
<dbReference type="PANTHER" id="PTHR11215:SF1">
    <property type="entry name" value="MYG1 EXONUCLEASE"/>
    <property type="match status" value="1"/>
</dbReference>
<evidence type="ECO:0000313" key="3">
    <source>
        <dbReference type="Proteomes" id="UP000596742"/>
    </source>
</evidence>
<reference evidence="2" key="1">
    <citation type="submission" date="2018-11" db="EMBL/GenBank/DDBJ databases">
        <authorList>
            <person name="Alioto T."/>
            <person name="Alioto T."/>
        </authorList>
    </citation>
    <scope>NUCLEOTIDE SEQUENCE</scope>
</reference>
<evidence type="ECO:0000256" key="1">
    <source>
        <dbReference type="ARBA" id="ARBA00010105"/>
    </source>
</evidence>
<dbReference type="GO" id="GO:0005737">
    <property type="term" value="C:cytoplasm"/>
    <property type="evidence" value="ECO:0007669"/>
    <property type="project" value="TreeGrafter"/>
</dbReference>
<gene>
    <name evidence="2" type="ORF">MGAL_10B028229</name>
</gene>
<sequence length="112" mass="12515">MVLSSGGCPWRDHLFDIEEEQNITPSIKYVIYSDNNGNWRVQCVPVRIGSFENRLSLLSEWQGVRDDALSKLSGIPGCIFVHASGFIGGNKTYEGAMEMARKTMKDRDSKAS</sequence>
<comment type="similarity">
    <text evidence="1">Belongs to the MYG1 family.</text>
</comment>
<name>A0A8B6HCM0_MYTGA</name>
<keyword evidence="3" id="KW-1185">Reference proteome</keyword>
<accession>A0A8B6HCM0</accession>
<dbReference type="AlphaFoldDB" id="A0A8B6HCM0"/>
<proteinExistence type="inferred from homology"/>
<comment type="caution">
    <text evidence="2">The sequence shown here is derived from an EMBL/GenBank/DDBJ whole genome shotgun (WGS) entry which is preliminary data.</text>
</comment>
<dbReference type="PANTHER" id="PTHR11215">
    <property type="entry name" value="METAL DEPENDENT HYDROLASE - RELATED"/>
    <property type="match status" value="1"/>
</dbReference>
<dbReference type="InterPro" id="IPR003226">
    <property type="entry name" value="MYG1_exonuclease"/>
</dbReference>
<dbReference type="Proteomes" id="UP000596742">
    <property type="component" value="Unassembled WGS sequence"/>
</dbReference>
<dbReference type="EMBL" id="UYJE01009805">
    <property type="protein sequence ID" value="VDI76987.1"/>
    <property type="molecule type" value="Genomic_DNA"/>
</dbReference>
<organism evidence="2 3">
    <name type="scientific">Mytilus galloprovincialis</name>
    <name type="common">Mediterranean mussel</name>
    <dbReference type="NCBI Taxonomy" id="29158"/>
    <lineage>
        <taxon>Eukaryota</taxon>
        <taxon>Metazoa</taxon>
        <taxon>Spiralia</taxon>
        <taxon>Lophotrochozoa</taxon>
        <taxon>Mollusca</taxon>
        <taxon>Bivalvia</taxon>
        <taxon>Autobranchia</taxon>
        <taxon>Pteriomorphia</taxon>
        <taxon>Mytilida</taxon>
        <taxon>Mytiloidea</taxon>
        <taxon>Mytilidae</taxon>
        <taxon>Mytilinae</taxon>
        <taxon>Mytilus</taxon>
    </lineage>
</organism>
<dbReference type="GO" id="GO:0005634">
    <property type="term" value="C:nucleus"/>
    <property type="evidence" value="ECO:0007669"/>
    <property type="project" value="TreeGrafter"/>
</dbReference>